<feature type="non-terminal residue" evidence="1">
    <location>
        <position position="77"/>
    </location>
</feature>
<dbReference type="EMBL" id="GL766999">
    <property type="protein sequence ID" value="EFZ14415.1"/>
    <property type="molecule type" value="Genomic_DNA"/>
</dbReference>
<gene>
    <name evidence="1" type="ORF">SINV_10238</name>
</gene>
<reference evidence="1" key="1">
    <citation type="journal article" date="2011" name="Proc. Natl. Acad. Sci. U.S.A.">
        <title>The genome of the fire ant Solenopsis invicta.</title>
        <authorList>
            <person name="Wurm Y."/>
            <person name="Wang J."/>
            <person name="Riba-Grognuz O."/>
            <person name="Corona M."/>
            <person name="Nygaard S."/>
            <person name="Hunt B.G."/>
            <person name="Ingram K.K."/>
            <person name="Falquet L."/>
            <person name="Nipitwattanaphon M."/>
            <person name="Gotzek D."/>
            <person name="Dijkstra M.B."/>
            <person name="Oettler J."/>
            <person name="Comtesse F."/>
            <person name="Shih C.J."/>
            <person name="Wu W.J."/>
            <person name="Yang C.C."/>
            <person name="Thomas J."/>
            <person name="Beaudoing E."/>
            <person name="Pradervand S."/>
            <person name="Flegel V."/>
            <person name="Cook E.D."/>
            <person name="Fabbretti R."/>
            <person name="Stockinger H."/>
            <person name="Long L."/>
            <person name="Farmerie W.G."/>
            <person name="Oakey J."/>
            <person name="Boomsma J.J."/>
            <person name="Pamilo P."/>
            <person name="Yi S.V."/>
            <person name="Heinze J."/>
            <person name="Goodisman M.A."/>
            <person name="Farinelli L."/>
            <person name="Harshman K."/>
            <person name="Hulo N."/>
            <person name="Cerutti L."/>
            <person name="Xenarios I."/>
            <person name="Shoemaker D."/>
            <person name="Keller L."/>
        </authorList>
    </citation>
    <scope>NUCLEOTIDE SEQUENCE [LARGE SCALE GENOMIC DNA]</scope>
</reference>
<organism>
    <name type="scientific">Solenopsis invicta</name>
    <name type="common">Red imported fire ant</name>
    <name type="synonym">Solenopsis wagneri</name>
    <dbReference type="NCBI Taxonomy" id="13686"/>
    <lineage>
        <taxon>Eukaryota</taxon>
        <taxon>Metazoa</taxon>
        <taxon>Ecdysozoa</taxon>
        <taxon>Arthropoda</taxon>
        <taxon>Hexapoda</taxon>
        <taxon>Insecta</taxon>
        <taxon>Pterygota</taxon>
        <taxon>Neoptera</taxon>
        <taxon>Endopterygota</taxon>
        <taxon>Hymenoptera</taxon>
        <taxon>Apocrita</taxon>
        <taxon>Aculeata</taxon>
        <taxon>Formicoidea</taxon>
        <taxon>Formicidae</taxon>
        <taxon>Myrmicinae</taxon>
        <taxon>Solenopsis</taxon>
    </lineage>
</organism>
<proteinExistence type="predicted"/>
<accession>E9IYD9</accession>
<sequence>MAFRIYQFCYITWQEDSVAQHYRFVASGSALYFRSQKRNYKDRIKELSRKGRLAANKVLGLGERLGKNDFRRRWILF</sequence>
<name>E9IYD9_SOLIN</name>
<protein>
    <submittedName>
        <fullName evidence="1">Uncharacterized protein</fullName>
    </submittedName>
</protein>
<dbReference type="AlphaFoldDB" id="E9IYD9"/>
<dbReference type="HOGENOM" id="CLU_2645176_0_0_1"/>
<evidence type="ECO:0000313" key="1">
    <source>
        <dbReference type="EMBL" id="EFZ14415.1"/>
    </source>
</evidence>